<dbReference type="Pfam" id="PF23003">
    <property type="entry name" value="Fn1_2"/>
    <property type="match status" value="1"/>
</dbReference>
<dbReference type="GO" id="GO:0033314">
    <property type="term" value="P:mitotic DNA replication checkpoint signaling"/>
    <property type="evidence" value="ECO:0007669"/>
    <property type="project" value="TreeGrafter"/>
</dbReference>
<reference evidence="10" key="1">
    <citation type="submission" date="2022-01" db="EMBL/GenBank/DDBJ databases">
        <title>Genome Sequence Resource for Two Populations of Ditylenchus destructor, the Migratory Endoparasitic Phytonematode.</title>
        <authorList>
            <person name="Zhang H."/>
            <person name="Lin R."/>
            <person name="Xie B."/>
        </authorList>
    </citation>
    <scope>NUCLEOTIDE SEQUENCE</scope>
    <source>
        <strain evidence="10">BazhouSP</strain>
    </source>
</reference>
<evidence type="ECO:0000313" key="10">
    <source>
        <dbReference type="EMBL" id="KAI1713092.1"/>
    </source>
</evidence>
<comment type="subunit">
    <text evidence="6">ORC is composed of six subunits.</text>
</comment>
<name>A0AAD4R6M1_9BILA</name>
<comment type="function">
    <text evidence="6">Component of the origin recognition complex (ORC) that binds origins of replication. DNA-binding is ATP-dependent, however specific DNA sequences that define origins of replication have not been identified so far. ORC is required to assemble the pre-replication complex necessary to initiate DNA replication.</text>
</comment>
<feature type="compositionally biased region" description="Polar residues" evidence="7">
    <location>
        <begin position="571"/>
        <end position="584"/>
    </location>
</feature>
<keyword evidence="6" id="KW-0547">Nucleotide-binding</keyword>
<keyword evidence="4 6" id="KW-0238">DNA-binding</keyword>
<feature type="compositionally biased region" description="Low complexity" evidence="7">
    <location>
        <begin position="456"/>
        <end position="470"/>
    </location>
</feature>
<feature type="compositionally biased region" description="Polar residues" evidence="7">
    <location>
        <begin position="506"/>
        <end position="526"/>
    </location>
</feature>
<gene>
    <name evidence="10" type="ORF">DdX_09164</name>
</gene>
<evidence type="ECO:0000256" key="6">
    <source>
        <dbReference type="RuleBase" id="RU365058"/>
    </source>
</evidence>
<organism evidence="10 11">
    <name type="scientific">Ditylenchus destructor</name>
    <dbReference type="NCBI Taxonomy" id="166010"/>
    <lineage>
        <taxon>Eukaryota</taxon>
        <taxon>Metazoa</taxon>
        <taxon>Ecdysozoa</taxon>
        <taxon>Nematoda</taxon>
        <taxon>Chromadorea</taxon>
        <taxon>Rhabditida</taxon>
        <taxon>Tylenchina</taxon>
        <taxon>Tylenchomorpha</taxon>
        <taxon>Sphaerularioidea</taxon>
        <taxon>Anguinidae</taxon>
        <taxon>Anguininae</taxon>
        <taxon>Ditylenchus</taxon>
    </lineage>
</organism>
<feature type="signal peptide" evidence="8">
    <location>
        <begin position="1"/>
        <end position="21"/>
    </location>
</feature>
<dbReference type="InterPro" id="IPR054425">
    <property type="entry name" value="Cdc6_ORC1-like_ATPase_lid"/>
</dbReference>
<keyword evidence="8" id="KW-0732">Signal</keyword>
<dbReference type="GO" id="GO:0005524">
    <property type="term" value="F:ATP binding"/>
    <property type="evidence" value="ECO:0007669"/>
    <property type="project" value="UniProtKB-KW"/>
</dbReference>
<dbReference type="PANTHER" id="PTHR10763:SF23">
    <property type="entry name" value="ORIGIN RECOGNITION COMPLEX SUBUNIT 1"/>
    <property type="match status" value="1"/>
</dbReference>
<dbReference type="Gene3D" id="1.10.8.60">
    <property type="match status" value="1"/>
</dbReference>
<dbReference type="InterPro" id="IPR027417">
    <property type="entry name" value="P-loop_NTPase"/>
</dbReference>
<evidence type="ECO:0000256" key="3">
    <source>
        <dbReference type="ARBA" id="ARBA00022705"/>
    </source>
</evidence>
<evidence type="ECO:0000259" key="9">
    <source>
        <dbReference type="SMART" id="SM00382"/>
    </source>
</evidence>
<feature type="region of interest" description="Disordered" evidence="7">
    <location>
        <begin position="212"/>
        <end position="232"/>
    </location>
</feature>
<evidence type="ECO:0000256" key="1">
    <source>
        <dbReference type="ARBA" id="ARBA00004123"/>
    </source>
</evidence>
<evidence type="ECO:0000256" key="7">
    <source>
        <dbReference type="SAM" id="MobiDB-lite"/>
    </source>
</evidence>
<keyword evidence="6" id="KW-0067">ATP-binding</keyword>
<dbReference type="GO" id="GO:0005664">
    <property type="term" value="C:nuclear origin of replication recognition complex"/>
    <property type="evidence" value="ECO:0007669"/>
    <property type="project" value="TreeGrafter"/>
</dbReference>
<feature type="domain" description="AAA+ ATPase" evidence="9">
    <location>
        <begin position="629"/>
        <end position="783"/>
    </location>
</feature>
<evidence type="ECO:0000313" key="11">
    <source>
        <dbReference type="Proteomes" id="UP001201812"/>
    </source>
</evidence>
<dbReference type="InterPro" id="IPR055119">
    <property type="entry name" value="Mig18_Fn1"/>
</dbReference>
<dbReference type="InterPro" id="IPR003593">
    <property type="entry name" value="AAA+_ATPase"/>
</dbReference>
<dbReference type="Pfam" id="PF00004">
    <property type="entry name" value="AAA"/>
    <property type="match status" value="1"/>
</dbReference>
<dbReference type="InterPro" id="IPR003959">
    <property type="entry name" value="ATPase_AAA_core"/>
</dbReference>
<dbReference type="PANTHER" id="PTHR10763">
    <property type="entry name" value="CELL DIVISION CONTROL PROTEIN 6-RELATED"/>
    <property type="match status" value="1"/>
</dbReference>
<evidence type="ECO:0000256" key="4">
    <source>
        <dbReference type="ARBA" id="ARBA00023125"/>
    </source>
</evidence>
<dbReference type="SMART" id="SM00382">
    <property type="entry name" value="AAA"/>
    <property type="match status" value="1"/>
</dbReference>
<evidence type="ECO:0000256" key="8">
    <source>
        <dbReference type="SAM" id="SignalP"/>
    </source>
</evidence>
<evidence type="ECO:0000256" key="5">
    <source>
        <dbReference type="ARBA" id="ARBA00023242"/>
    </source>
</evidence>
<dbReference type="Pfam" id="PF22606">
    <property type="entry name" value="Cdc6-ORC-like_ATPase_lid"/>
    <property type="match status" value="1"/>
</dbReference>
<keyword evidence="3 6" id="KW-0235">DNA replication</keyword>
<dbReference type="EMBL" id="JAKKPZ010000016">
    <property type="protein sequence ID" value="KAI1713092.1"/>
    <property type="molecule type" value="Genomic_DNA"/>
</dbReference>
<feature type="region of interest" description="Disordered" evidence="7">
    <location>
        <begin position="137"/>
        <end position="168"/>
    </location>
</feature>
<protein>
    <recommendedName>
        <fullName evidence="6">Origin recognition complex subunit 1</fullName>
    </recommendedName>
</protein>
<sequence length="982" mass="109957">MYGIVALCVVLTLCLMNQHDACEYNGKTYQDGEEFPGFYETEFIMRCTHTGKGWRVRGVFCLDQSGNRVPLNSVGENVASGRKWLCEMPDGMIIRSTNPMADMLKKLQSVCQEVESIAQSVCILDDSMDLTLEVNETDTSKPTMVDFNNQDEEPSPCKEKRPRKAPVIFDAKKEQKKLCRTRSLSVVPNCNKPSISQHSARNSTMVDFNFDDESEDEELSQGKQMKKSRSSVNSLEFTQVAVNSKSPEQSQDLQNQDPMVDMPKELKILSLEEAESVAQSVYVLDESVETTLAENETDVNSLEFAQVAVISKSQEQIESLQIQDPFAKIPKELRTLSTSKPTMVDFDAKKEQKKLCRTRSLSVVPNCNKPSILQHSLGFAQVPVISKSPEKILDHKIQDPIADVPKGLKTLRPEEIESIAQSVYVLDDSMELTLAENESGSPPSVMGKRKPKNLKRSSSIASGSKSPARSKLNQTLPAQSPKSTVDVEPRRSSRTSIGVTKYDASGVSSPPSNNFSARKTTMVDFNNQDEEPSPCKEKSDSKPTMVDFDFDDESEYEERSPAKRKGKQIKKSPSSAKRNLFGNQDENEAGEHDDIDMDTSDPIESLSTLEQVMLKLHTSEVPEKLISRVQECKYISGVPGTGKTASVLKVVGELQQKMKEKKVEKFTFININGLELSDPKKLFCLVYSRLQPKNKKRVAAGTAQQKLNEMFSCADRRRLPLVLLVDELDMLLTTRQEVVYTVFNWAATCESRVNVIAISNTLDLPERTLSARVSSRLGDNRLCFQPYNVKQITDIIEYRISNCEAIGKDAIVFGARKVAALSGDLRKALDLIRRAIEIALEECEEKGEDPNNAKLTFQHVHKAIADSTECVRMDMCRAFSQQEEALFRAAVRELEKSGLEDMIFYRLLDEYLSVCFNMGIKPMSSSAVYSMLLDMACAHFFIVKTDANGGEMNRKLELGFSLPEAVFCLRQMDLRKNNANVS</sequence>
<dbReference type="AlphaFoldDB" id="A0AAD4R6M1"/>
<keyword evidence="5 6" id="KW-0539">Nucleus</keyword>
<dbReference type="SUPFAM" id="SSF52540">
    <property type="entry name" value="P-loop containing nucleoside triphosphate hydrolases"/>
    <property type="match status" value="1"/>
</dbReference>
<evidence type="ECO:0000256" key="2">
    <source>
        <dbReference type="ARBA" id="ARBA00008398"/>
    </source>
</evidence>
<dbReference type="InterPro" id="IPR050311">
    <property type="entry name" value="ORC1/CDC6"/>
</dbReference>
<dbReference type="GO" id="GO:0046872">
    <property type="term" value="F:metal ion binding"/>
    <property type="evidence" value="ECO:0007669"/>
    <property type="project" value="UniProtKB-KW"/>
</dbReference>
<feature type="compositionally biased region" description="Acidic residues" evidence="7">
    <location>
        <begin position="585"/>
        <end position="601"/>
    </location>
</feature>
<accession>A0AAD4R6M1</accession>
<feature type="compositionally biased region" description="Polar residues" evidence="7">
    <location>
        <begin position="471"/>
        <end position="483"/>
    </location>
</feature>
<feature type="region of interest" description="Disordered" evidence="7">
    <location>
        <begin position="435"/>
        <end position="601"/>
    </location>
</feature>
<dbReference type="Proteomes" id="UP001201812">
    <property type="component" value="Unassembled WGS sequence"/>
</dbReference>
<keyword evidence="11" id="KW-1185">Reference proteome</keyword>
<dbReference type="GO" id="GO:0006270">
    <property type="term" value="P:DNA replication initiation"/>
    <property type="evidence" value="ECO:0007669"/>
    <property type="project" value="TreeGrafter"/>
</dbReference>
<comment type="subcellular location">
    <subcellularLocation>
        <location evidence="1 6">Nucleus</location>
    </subcellularLocation>
</comment>
<comment type="similarity">
    <text evidence="2 6">Belongs to the ORC1 family.</text>
</comment>
<dbReference type="GO" id="GO:0016887">
    <property type="term" value="F:ATP hydrolysis activity"/>
    <property type="evidence" value="ECO:0007669"/>
    <property type="project" value="InterPro"/>
</dbReference>
<dbReference type="Gene3D" id="3.40.50.300">
    <property type="entry name" value="P-loop containing nucleotide triphosphate hydrolases"/>
    <property type="match status" value="1"/>
</dbReference>
<proteinExistence type="inferred from homology"/>
<comment type="caution">
    <text evidence="10">The sequence shown here is derived from an EMBL/GenBank/DDBJ whole genome shotgun (WGS) entry which is preliminary data.</text>
</comment>
<feature type="chain" id="PRO_5042165241" description="Origin recognition complex subunit 1" evidence="8">
    <location>
        <begin position="22"/>
        <end position="982"/>
    </location>
</feature>
<dbReference type="GO" id="GO:0003688">
    <property type="term" value="F:DNA replication origin binding"/>
    <property type="evidence" value="ECO:0007669"/>
    <property type="project" value="TreeGrafter"/>
</dbReference>